<name>A0A9D4ZLC8_ADICA</name>
<keyword evidence="2" id="KW-1185">Reference proteome</keyword>
<organism evidence="1 2">
    <name type="scientific">Adiantum capillus-veneris</name>
    <name type="common">Maidenhair fern</name>
    <dbReference type="NCBI Taxonomy" id="13818"/>
    <lineage>
        <taxon>Eukaryota</taxon>
        <taxon>Viridiplantae</taxon>
        <taxon>Streptophyta</taxon>
        <taxon>Embryophyta</taxon>
        <taxon>Tracheophyta</taxon>
        <taxon>Polypodiopsida</taxon>
        <taxon>Polypodiidae</taxon>
        <taxon>Polypodiales</taxon>
        <taxon>Pteridineae</taxon>
        <taxon>Pteridaceae</taxon>
        <taxon>Vittarioideae</taxon>
        <taxon>Adiantum</taxon>
    </lineage>
</organism>
<dbReference type="EMBL" id="JABFUD020000008">
    <property type="protein sequence ID" value="KAI5077050.1"/>
    <property type="molecule type" value="Genomic_DNA"/>
</dbReference>
<gene>
    <name evidence="1" type="ORF">GOP47_0009115</name>
</gene>
<sequence>AWLAHQALIVEVPSPTTDTHGLFSGPFLHPEIRALHPLRRSHRPQAFKTPCQIVVPTLEDSTIKIHNGSVVTREVCVRERDHAWLGALFRKVHENKGRERGFPLLRQQAMLPNSGVASIFSKTS</sequence>
<comment type="caution">
    <text evidence="1">The sequence shown here is derived from an EMBL/GenBank/DDBJ whole genome shotgun (WGS) entry which is preliminary data.</text>
</comment>
<evidence type="ECO:0000313" key="1">
    <source>
        <dbReference type="EMBL" id="KAI5077050.1"/>
    </source>
</evidence>
<reference evidence="1" key="1">
    <citation type="submission" date="2021-01" db="EMBL/GenBank/DDBJ databases">
        <title>Adiantum capillus-veneris genome.</title>
        <authorList>
            <person name="Fang Y."/>
            <person name="Liao Q."/>
        </authorList>
    </citation>
    <scope>NUCLEOTIDE SEQUENCE</scope>
    <source>
        <strain evidence="1">H3</strain>
        <tissue evidence="1">Leaf</tissue>
    </source>
</reference>
<accession>A0A9D4ZLC8</accession>
<feature type="non-terminal residue" evidence="1">
    <location>
        <position position="1"/>
    </location>
</feature>
<dbReference type="Proteomes" id="UP000886520">
    <property type="component" value="Chromosome 8"/>
</dbReference>
<protein>
    <submittedName>
        <fullName evidence="1">Uncharacterized protein</fullName>
    </submittedName>
</protein>
<proteinExistence type="predicted"/>
<dbReference type="AlphaFoldDB" id="A0A9D4ZLC8"/>
<evidence type="ECO:0000313" key="2">
    <source>
        <dbReference type="Proteomes" id="UP000886520"/>
    </source>
</evidence>